<dbReference type="HOGENOM" id="CLU_013444_3_1_0"/>
<dbReference type="InterPro" id="IPR037293">
    <property type="entry name" value="Gal_Oxidase_central_sf"/>
</dbReference>
<dbReference type="PROSITE" id="PS51257">
    <property type="entry name" value="PROKAR_LIPOPROTEIN"/>
    <property type="match status" value="1"/>
</dbReference>
<dbReference type="PANTHER" id="PTHR32208">
    <property type="entry name" value="SECRETED PROTEIN-RELATED"/>
    <property type="match status" value="1"/>
</dbReference>
<dbReference type="InterPro" id="IPR013783">
    <property type="entry name" value="Ig-like_fold"/>
</dbReference>
<organism evidence="4 5">
    <name type="scientific">Deinococcus peraridilitoris (strain DSM 19664 / LMG 22246 / CIP 109416 / KR-200)</name>
    <dbReference type="NCBI Taxonomy" id="937777"/>
    <lineage>
        <taxon>Bacteria</taxon>
        <taxon>Thermotogati</taxon>
        <taxon>Deinococcota</taxon>
        <taxon>Deinococci</taxon>
        <taxon>Deinococcales</taxon>
        <taxon>Deinococcaceae</taxon>
        <taxon>Deinococcus</taxon>
    </lineage>
</organism>
<accession>L0A4M9</accession>
<dbReference type="InterPro" id="IPR015202">
    <property type="entry name" value="GO-like_E_set"/>
</dbReference>
<sequence>MYRSIGITLLGAALLVGCGSTGPGSSTGPTPGPGPGASVVPAQDYEAAKSAFGPPSADASSKGQWSTLIGNWPVLAIHTTLLPDGTVMSFGGNYYPDWANYAGKSGVPYNNQIDLWNPANNTHTPMNFQGSAIFCGGHTLLADGRLLIAGGDDLSKLFRHRSAEAGIKDTNIYDYRTKKWTKVASMSEFRWYPTTTTLPNGDVLAVAGNSTVPQGQKLGAGTFAETPEVYNPTSNTWRRLDGAKAQTDFYPWLFVASNGQVFNAGPDKDEVGWIGTGGAGSWTPAPPPNKVRRDYGTAVMYDTDKVLVLGGGGSDERDNSPTSANRISPTNHAIGIDLSGGTAQYTTFAPMQYKRRFHNATLLPDGSVLVTGGTQAYGFNNAKYPPDDPENAAKAGQDATVKIPELWNPVSKSWTSLAPMTVERLYHSTAILLPDATVLVSGGGACTDGDPEYSGCPDEKQQNAGYDKYRNAQVYRPPYLFKGERPSIQGVSKAVIDYGDTFEVTTTDAAQIGKATLIRLGSVTHSFDMNQRISTLDIVGRSGGTLTLRAPGSPNLAPPGQYMLFILKNGVPSVSRIVTLK</sequence>
<dbReference type="SUPFAM" id="SSF81296">
    <property type="entry name" value="E set domains"/>
    <property type="match status" value="1"/>
</dbReference>
<feature type="domain" description="Galactose oxidase-like Early set" evidence="3">
    <location>
        <begin position="485"/>
        <end position="579"/>
    </location>
</feature>
<gene>
    <name evidence="4" type="ordered locus">Deipe_2514</name>
</gene>
<proteinExistence type="predicted"/>
<evidence type="ECO:0000259" key="3">
    <source>
        <dbReference type="Pfam" id="PF09118"/>
    </source>
</evidence>
<dbReference type="InterPro" id="IPR011043">
    <property type="entry name" value="Gal_Oxase/kelch_b-propeller"/>
</dbReference>
<dbReference type="PATRIC" id="fig|937777.3.peg.2520"/>
<name>L0A4M9_DEIPD</name>
<feature type="region of interest" description="Disordered" evidence="1">
    <location>
        <begin position="311"/>
        <end position="330"/>
    </location>
</feature>
<dbReference type="Gene3D" id="2.130.10.80">
    <property type="entry name" value="Galactose oxidase/kelch, beta-propeller"/>
    <property type="match status" value="1"/>
</dbReference>
<feature type="compositionally biased region" description="Polar residues" evidence="1">
    <location>
        <begin position="320"/>
        <end position="330"/>
    </location>
</feature>
<dbReference type="SUPFAM" id="SSF50965">
    <property type="entry name" value="Galactose oxidase, central domain"/>
    <property type="match status" value="1"/>
</dbReference>
<dbReference type="Proteomes" id="UP000010467">
    <property type="component" value="Chromosome"/>
</dbReference>
<feature type="chain" id="PRO_5003938998" description="Galactose oxidase-like Early set domain-containing protein" evidence="2">
    <location>
        <begin position="19"/>
        <end position="581"/>
    </location>
</feature>
<dbReference type="InterPro" id="IPR014756">
    <property type="entry name" value="Ig_E-set"/>
</dbReference>
<feature type="signal peptide" evidence="2">
    <location>
        <begin position="1"/>
        <end position="18"/>
    </location>
</feature>
<dbReference type="eggNOG" id="COG3055">
    <property type="taxonomic scope" value="Bacteria"/>
</dbReference>
<dbReference type="PANTHER" id="PTHR32208:SF21">
    <property type="entry name" value="LOW QUALITY PROTEIN: ALDEHYDE OXIDASE GLOX-LIKE"/>
    <property type="match status" value="1"/>
</dbReference>
<keyword evidence="2" id="KW-0732">Signal</keyword>
<dbReference type="EMBL" id="CP003382">
    <property type="protein sequence ID" value="AFZ67980.1"/>
    <property type="molecule type" value="Genomic_DNA"/>
</dbReference>
<evidence type="ECO:0000313" key="4">
    <source>
        <dbReference type="EMBL" id="AFZ67980.1"/>
    </source>
</evidence>
<evidence type="ECO:0000313" key="5">
    <source>
        <dbReference type="Proteomes" id="UP000010467"/>
    </source>
</evidence>
<dbReference type="STRING" id="937777.Deipe_2514"/>
<dbReference type="KEGG" id="dpd:Deipe_2514"/>
<protein>
    <recommendedName>
        <fullName evidence="3">Galactose oxidase-like Early set domain-containing protein</fullName>
    </recommendedName>
</protein>
<dbReference type="Gene3D" id="2.60.40.10">
    <property type="entry name" value="Immunoglobulins"/>
    <property type="match status" value="1"/>
</dbReference>
<dbReference type="AlphaFoldDB" id="L0A4M9"/>
<evidence type="ECO:0000256" key="1">
    <source>
        <dbReference type="SAM" id="MobiDB-lite"/>
    </source>
</evidence>
<dbReference type="CDD" id="cd02851">
    <property type="entry name" value="E_set_GO_C"/>
    <property type="match status" value="1"/>
</dbReference>
<reference evidence="5" key="1">
    <citation type="submission" date="2012-03" db="EMBL/GenBank/DDBJ databases">
        <title>Complete sequence of chromosome of Deinococcus peraridilitoris DSM 19664.</title>
        <authorList>
            <person name="Lucas S."/>
            <person name="Copeland A."/>
            <person name="Lapidus A."/>
            <person name="Glavina del Rio T."/>
            <person name="Dalin E."/>
            <person name="Tice H."/>
            <person name="Bruce D."/>
            <person name="Goodwin L."/>
            <person name="Pitluck S."/>
            <person name="Peters L."/>
            <person name="Mikhailova N."/>
            <person name="Lu M."/>
            <person name="Kyrpides N."/>
            <person name="Mavromatis K."/>
            <person name="Ivanova N."/>
            <person name="Brettin T."/>
            <person name="Detter J.C."/>
            <person name="Han C."/>
            <person name="Larimer F."/>
            <person name="Land M."/>
            <person name="Hauser L."/>
            <person name="Markowitz V."/>
            <person name="Cheng J.-F."/>
            <person name="Hugenholtz P."/>
            <person name="Woyke T."/>
            <person name="Wu D."/>
            <person name="Pukall R."/>
            <person name="Steenblock K."/>
            <person name="Brambilla E."/>
            <person name="Klenk H.-P."/>
            <person name="Eisen J.A."/>
        </authorList>
    </citation>
    <scope>NUCLEOTIDE SEQUENCE [LARGE SCALE GENOMIC DNA]</scope>
    <source>
        <strain evidence="5">DSM 19664 / LMG 22246 / CIP 109416 / KR-200</strain>
    </source>
</reference>
<evidence type="ECO:0000256" key="2">
    <source>
        <dbReference type="SAM" id="SignalP"/>
    </source>
</evidence>
<dbReference type="OrthoDB" id="8673369at2"/>
<dbReference type="Pfam" id="PF09118">
    <property type="entry name" value="GO-like_E_set"/>
    <property type="match status" value="1"/>
</dbReference>
<keyword evidence="5" id="KW-1185">Reference proteome</keyword>